<evidence type="ECO:0000313" key="15">
    <source>
        <dbReference type="EMBL" id="GMN42376.1"/>
    </source>
</evidence>
<keyword evidence="8 12" id="KW-0067">ATP-binding</keyword>
<evidence type="ECO:0000256" key="3">
    <source>
        <dbReference type="ARBA" id="ARBA00022490"/>
    </source>
</evidence>
<dbReference type="FunFam" id="3.30.470.20:FF:000019">
    <property type="entry name" value="Inositol hexakisphosphate and diphosphoinositol-pentakisphosphate kinase"/>
    <property type="match status" value="1"/>
</dbReference>
<dbReference type="SUPFAM" id="SSF56059">
    <property type="entry name" value="Glutathione synthetase ATP-binding domain-like"/>
    <property type="match status" value="1"/>
</dbReference>
<dbReference type="GO" id="GO:0000828">
    <property type="term" value="F:inositol hexakisphosphate kinase activity"/>
    <property type="evidence" value="ECO:0007669"/>
    <property type="project" value="TreeGrafter"/>
</dbReference>
<dbReference type="FunFam" id="3.40.50.11950:FF:000002">
    <property type="entry name" value="Inositol hexakisphosphate and diphosphoinositol-pentakisphosphate kinase"/>
    <property type="match status" value="1"/>
</dbReference>
<dbReference type="Proteomes" id="UP001187192">
    <property type="component" value="Unassembled WGS sequence"/>
</dbReference>
<evidence type="ECO:0000256" key="5">
    <source>
        <dbReference type="ARBA" id="ARBA00022679"/>
    </source>
</evidence>
<evidence type="ECO:0000256" key="8">
    <source>
        <dbReference type="ARBA" id="ARBA00022840"/>
    </source>
</evidence>
<keyword evidence="7 12" id="KW-0418">Kinase</keyword>
<dbReference type="InterPro" id="IPR033379">
    <property type="entry name" value="Acid_Pase_AS"/>
</dbReference>
<keyword evidence="5 12" id="KW-0808">Transferase</keyword>
<evidence type="ECO:0000256" key="2">
    <source>
        <dbReference type="ARBA" id="ARBA00005609"/>
    </source>
</evidence>
<dbReference type="Pfam" id="PF18086">
    <property type="entry name" value="PPIP5K2_N"/>
    <property type="match status" value="1"/>
</dbReference>
<dbReference type="GO" id="GO:0006020">
    <property type="term" value="P:inositol metabolic process"/>
    <property type="evidence" value="ECO:0007669"/>
    <property type="project" value="TreeGrafter"/>
</dbReference>
<comment type="catalytic activity">
    <reaction evidence="10">
        <text>5-diphospho-1D-myo-inositol 1,2,3,4,6-pentakisphosphate + ATP + H(+) = 1,5-bis(diphospho)-1D-myo-inositol 2,3,4,6-tetrakisphosphate + ADP</text>
        <dbReference type="Rhea" id="RHEA:10276"/>
        <dbReference type="ChEBI" id="CHEBI:15378"/>
        <dbReference type="ChEBI" id="CHEBI:30616"/>
        <dbReference type="ChEBI" id="CHEBI:58628"/>
        <dbReference type="ChEBI" id="CHEBI:77983"/>
        <dbReference type="ChEBI" id="CHEBI:456216"/>
        <dbReference type="EC" id="2.7.4.24"/>
    </reaction>
    <physiologicalReaction direction="left-to-right" evidence="10">
        <dbReference type="Rhea" id="RHEA:10277"/>
    </physiologicalReaction>
</comment>
<dbReference type="Gene3D" id="3.30.470.20">
    <property type="entry name" value="ATP-grasp fold, B domain"/>
    <property type="match status" value="1"/>
</dbReference>
<dbReference type="GO" id="GO:0005524">
    <property type="term" value="F:ATP binding"/>
    <property type="evidence" value="ECO:0007669"/>
    <property type="project" value="UniProtKB-KW"/>
</dbReference>
<keyword evidence="3 12" id="KW-0963">Cytoplasm</keyword>
<evidence type="ECO:0000256" key="1">
    <source>
        <dbReference type="ARBA" id="ARBA00004514"/>
    </source>
</evidence>
<comment type="function">
    <text evidence="12">Bifunctional inositol kinase that acts in concert with the IP6K kinases to synthesize the diphosphate group-containing inositol pyrophosphates diphosphoinositol pentakisphosphate, PP-InsP5, and bis-diphosphoinositol tetrakisphosphate, (PP)2-InsP4. PP-InsP5 and (PP)2-InsP4, also respectively called InsP7 and InsP8, may regulate a variety of cellular processes, including apoptosis, vesicle trafficking, cytoskeletal dynamics, and exocytosis. Phosphorylates inositol hexakisphosphate (InsP6).</text>
</comment>
<evidence type="ECO:0000256" key="11">
    <source>
        <dbReference type="ARBA" id="ARBA00034629"/>
    </source>
</evidence>
<evidence type="ECO:0000259" key="14">
    <source>
        <dbReference type="Pfam" id="PF18086"/>
    </source>
</evidence>
<keyword evidence="4" id="KW-0597">Phosphoprotein</keyword>
<protein>
    <recommendedName>
        <fullName evidence="12">Inositol hexakisphosphate and diphosphoinositol-pentakisphosphate kinase</fullName>
        <ecNumber evidence="12">2.7.4.24</ecNumber>
    </recommendedName>
</protein>
<evidence type="ECO:0000256" key="4">
    <source>
        <dbReference type="ARBA" id="ARBA00022553"/>
    </source>
</evidence>
<keyword evidence="9" id="KW-0007">Acetylation</keyword>
<evidence type="ECO:0000256" key="10">
    <source>
        <dbReference type="ARBA" id="ARBA00033696"/>
    </source>
</evidence>
<name>A0AA88AEF4_FICCA</name>
<feature type="domain" description="VIP1 N-terminal" evidence="14">
    <location>
        <begin position="11"/>
        <end position="106"/>
    </location>
</feature>
<evidence type="ECO:0000256" key="6">
    <source>
        <dbReference type="ARBA" id="ARBA00022741"/>
    </source>
</evidence>
<dbReference type="InterPro" id="IPR029033">
    <property type="entry name" value="His_PPase_superfam"/>
</dbReference>
<dbReference type="CDD" id="cd07061">
    <property type="entry name" value="HP_HAP_like"/>
    <property type="match status" value="1"/>
</dbReference>
<keyword evidence="16" id="KW-1185">Reference proteome</keyword>
<dbReference type="GO" id="GO:0033857">
    <property type="term" value="F:5-diphosphoinositol pentakisphosphate 1-kinase activity"/>
    <property type="evidence" value="ECO:0007669"/>
    <property type="project" value="TreeGrafter"/>
</dbReference>
<evidence type="ECO:0000313" key="16">
    <source>
        <dbReference type="Proteomes" id="UP001187192"/>
    </source>
</evidence>
<dbReference type="AlphaFoldDB" id="A0AA88AEF4"/>
<keyword evidence="6 12" id="KW-0547">Nucleotide-binding</keyword>
<dbReference type="EMBL" id="BTGU01000014">
    <property type="protein sequence ID" value="GMN42376.1"/>
    <property type="molecule type" value="Genomic_DNA"/>
</dbReference>
<dbReference type="GO" id="GO:0032958">
    <property type="term" value="P:inositol phosphate biosynthetic process"/>
    <property type="evidence" value="ECO:0007669"/>
    <property type="project" value="UniProtKB-ARBA"/>
</dbReference>
<reference evidence="15" key="1">
    <citation type="submission" date="2023-07" db="EMBL/GenBank/DDBJ databases">
        <title>draft genome sequence of fig (Ficus carica).</title>
        <authorList>
            <person name="Takahashi T."/>
            <person name="Nishimura K."/>
        </authorList>
    </citation>
    <scope>NUCLEOTIDE SEQUENCE</scope>
</reference>
<dbReference type="Gene3D" id="3.40.50.1240">
    <property type="entry name" value="Phosphoglycerate mutase-like"/>
    <property type="match status" value="1"/>
</dbReference>
<dbReference type="InterPro" id="IPR000560">
    <property type="entry name" value="His_Pase_clade-2"/>
</dbReference>
<comment type="similarity">
    <text evidence="2 12">Belongs to the histidine acid phosphatase family. VIP1 subfamily.</text>
</comment>
<organism evidence="15 16">
    <name type="scientific">Ficus carica</name>
    <name type="common">Common fig</name>
    <dbReference type="NCBI Taxonomy" id="3494"/>
    <lineage>
        <taxon>Eukaryota</taxon>
        <taxon>Viridiplantae</taxon>
        <taxon>Streptophyta</taxon>
        <taxon>Embryophyta</taxon>
        <taxon>Tracheophyta</taxon>
        <taxon>Spermatophyta</taxon>
        <taxon>Magnoliopsida</taxon>
        <taxon>eudicotyledons</taxon>
        <taxon>Gunneridae</taxon>
        <taxon>Pentapetalae</taxon>
        <taxon>rosids</taxon>
        <taxon>fabids</taxon>
        <taxon>Rosales</taxon>
        <taxon>Moraceae</taxon>
        <taxon>Ficeae</taxon>
        <taxon>Ficus</taxon>
    </lineage>
</organism>
<comment type="caution">
    <text evidence="15">The sequence shown here is derived from an EMBL/GenBank/DDBJ whole genome shotgun (WGS) entry which is preliminary data.</text>
</comment>
<dbReference type="InterPro" id="IPR037446">
    <property type="entry name" value="His_Pase_VIP1"/>
</dbReference>
<dbReference type="PROSITE" id="PS00616">
    <property type="entry name" value="HIS_ACID_PHOSPHAT_1"/>
    <property type="match status" value="1"/>
</dbReference>
<proteinExistence type="inferred from homology"/>
<evidence type="ECO:0000256" key="7">
    <source>
        <dbReference type="ARBA" id="ARBA00022777"/>
    </source>
</evidence>
<feature type="compositionally biased region" description="Polar residues" evidence="13">
    <location>
        <begin position="338"/>
        <end position="350"/>
    </location>
</feature>
<sequence>MGENGDVGKKITVGVCVMEKKVKSGPEMFSAPMKQILDRLQAFGEFEIIHFGDKVILEDPIESWPICDCLIAFYSNGYPLKKAEAYAALRKPFLVNELEPQHLLHDRRERLEMHGIPVPRYAFVTRDVPYEELDYFVEEEDFVEVNNERFWKPFVEKPVHGDDHRIMIYYPSSAGGGMKELFRKVGNRSSEFHPEVRRVRREGSYIYEEFMPTGGTDVKVYTVGPEYAHAEARKSPVVDGVVMRNPDGKEVRYPVLLTPMEKQMSREVCIAFRQAVCGFDLLRCEGRSYVCDVNGWSFVKNSYKYYDDAACVLRKMFLDAKAPHLSSAIPPTLPWKTNEPSQSSEGLTRQGSGIIGTFGQSEELRCVIAIIRHGDRTPKQKVKLKVTEEKLLNLMLKYNGGRPRSETKLKSAVQLQDLLDATRMLVPRTRPGRESDSEAEDFEHAEKLRQVKAVLEEGGHFSGIYRKVQLKPLKWVKVAKPNGEGEEERPVEALMVLKYGGVLTHAGRKQAEELGRYFRNNMYPGEGTGLLRLHSTYRHDLKIYSSDEGRVQMSAAAFAKGLLDLEGQLTPILVSLVSKDSSMLDGLENASVEIKEAKERLNEIITSGAKTVHSNGSPTVNSNGSPLWMMDGAGLPSYAFDLLPKLVELTKKVTEQVRLLAKDEDEELTESSAYDVIPPYDQAKALGKTNIDVDRIAAGLPCGSEGFLLMYARWRKLERDLYNERKVRFDITQIPDVYDSCKYDLLHNAHLNLEGLDELFKVAQLLADGVIPNEYGINPKQKLKIGSKIARRLLGKILIDLRNTREEAISVTELKSNHDQNSDLASEKDDAECHSKFYIKSDDMKRSSTNDILKVKVKNDDVRRSSTTSEISMDQEDEEEKETKYRLDPKYANVKTPERHVRTRLYFTSESHIHSLMNVLRYCNLDESLQGEDSLVCHSALERLYRTKELDYMSYIVLRMFENIEVPLEDPKRYRIEMTFSRGADLSPLEKTDSEAASLHQEHTLPIMGPERLQEVGSYLTLEKMEKMIRPFAMPAEDFPPPSTPAGFSGYFSKSAAVLERLVNLWPFLKHGNSNGK</sequence>
<dbReference type="InterPro" id="IPR040557">
    <property type="entry name" value="VIP1_N"/>
</dbReference>
<dbReference type="SUPFAM" id="SSF53254">
    <property type="entry name" value="Phosphoglycerate mutase-like"/>
    <property type="match status" value="1"/>
</dbReference>
<dbReference type="PANTHER" id="PTHR12750">
    <property type="entry name" value="DIPHOSPHOINOSITOL PENTAKISPHOSPHATE KINASE"/>
    <property type="match status" value="1"/>
</dbReference>
<evidence type="ECO:0000256" key="9">
    <source>
        <dbReference type="ARBA" id="ARBA00022990"/>
    </source>
</evidence>
<dbReference type="Gene3D" id="3.40.50.11950">
    <property type="match status" value="1"/>
</dbReference>
<dbReference type="EC" id="2.7.4.24" evidence="12"/>
<gene>
    <name evidence="15" type="ORF">TIFTF001_011592</name>
</gene>
<feature type="region of interest" description="Disordered" evidence="13">
    <location>
        <begin position="331"/>
        <end position="350"/>
    </location>
</feature>
<dbReference type="PANTHER" id="PTHR12750:SF9">
    <property type="entry name" value="INOSITOL HEXAKISPHOSPHATE AND DIPHOSPHOINOSITOL-PENTAKISPHOSPHATE KINASE"/>
    <property type="match status" value="1"/>
</dbReference>
<evidence type="ECO:0000256" key="13">
    <source>
        <dbReference type="SAM" id="MobiDB-lite"/>
    </source>
</evidence>
<dbReference type="Pfam" id="PF00328">
    <property type="entry name" value="His_Phos_2"/>
    <property type="match status" value="1"/>
</dbReference>
<accession>A0AA88AEF4</accession>
<dbReference type="GO" id="GO:0005829">
    <property type="term" value="C:cytosol"/>
    <property type="evidence" value="ECO:0007669"/>
    <property type="project" value="UniProtKB-SubCell"/>
</dbReference>
<comment type="subcellular location">
    <subcellularLocation>
        <location evidence="1 12">Cytoplasm</location>
        <location evidence="1 12">Cytosol</location>
    </subcellularLocation>
</comment>
<evidence type="ECO:0000256" key="12">
    <source>
        <dbReference type="RuleBase" id="RU365032"/>
    </source>
</evidence>
<comment type="catalytic activity">
    <reaction evidence="11">
        <text>1D-myo-inositol hexakisphosphate + ATP = 1-diphospho-1D-myo-inositol 2,3,4,5,6-pentakisphosphate + ADP</text>
        <dbReference type="Rhea" id="RHEA:37459"/>
        <dbReference type="ChEBI" id="CHEBI:30616"/>
        <dbReference type="ChEBI" id="CHEBI:58130"/>
        <dbReference type="ChEBI" id="CHEBI:74946"/>
        <dbReference type="ChEBI" id="CHEBI:456216"/>
        <dbReference type="EC" id="2.7.4.24"/>
    </reaction>
    <physiologicalReaction direction="left-to-right" evidence="11">
        <dbReference type="Rhea" id="RHEA:37460"/>
    </physiologicalReaction>
</comment>